<protein>
    <submittedName>
        <fullName evidence="2">Uncharacterized protein</fullName>
    </submittedName>
</protein>
<sequence>MHHLDEFGGVGVEIDHVPRLFRRLGAGVHRHRHVRLRQRRGVVGAIAGHRHQPSFGLILADQRQFGLRRRFGEKIIHARFGRDGGGGQPVVAGDHHRFDAHFAKLREALFNAAFDDIFQRDNAEHLRAFGHHQRRAAGARHAFHQRVHLCRKLPAVGFHVATNGVYRAFTDHPVLDVNPAHARLGGKGYKRRLKTLHVALAQVKALLGEHHDAAAFRRFVGKRGELRGVRQRFFIDARRGQERGGLTVAKRDGAGFIKQQHVHIARRFYRAPAGGYHVRAQHPAHARHADGGEQPADGRRDETHQQRHQHRHADRRAAVQREGIEGRGRQQEDDGERHQQNGERDFVRRFTALGALDHRNHAVEERLAGVDAALDNQPVGENARAAGYRGEIAARFTDNRRRFARNGALVNRRAAFEHFAVARDNIAGFHQHDIAFAQVGGGNVIHLSVVGWCAQFTGERGLF</sequence>
<feature type="compositionally biased region" description="Basic and acidic residues" evidence="1">
    <location>
        <begin position="315"/>
        <end position="344"/>
    </location>
</feature>
<accession>A0ABP1W6H6</accession>
<organism evidence="2 3">
    <name type="scientific">Cronobacter dublinensis 1210</name>
    <dbReference type="NCBI Taxonomy" id="1208656"/>
    <lineage>
        <taxon>Bacteria</taxon>
        <taxon>Pseudomonadati</taxon>
        <taxon>Pseudomonadota</taxon>
        <taxon>Gammaproteobacteria</taxon>
        <taxon>Enterobacterales</taxon>
        <taxon>Enterobacteriaceae</taxon>
        <taxon>Cronobacter</taxon>
    </lineage>
</organism>
<reference evidence="3" key="1">
    <citation type="journal article" date="2012" name="PLoS ONE">
        <title>Comparative analysis of genome sequences covering the seven cronobacter species.</title>
        <authorList>
            <person name="Joseph S."/>
            <person name="Desai P."/>
            <person name="Ji Y."/>
            <person name="Cummings C.A."/>
            <person name="Shih R."/>
            <person name="Degoricija L."/>
            <person name="Rico A."/>
            <person name="Brzoska P."/>
            <person name="Hamby S.E."/>
            <person name="Masood N."/>
            <person name="Hariri S."/>
            <person name="Sonbol H."/>
            <person name="Chuzhanova N."/>
            <person name="McClelland M."/>
            <person name="Furtado M.R."/>
            <person name="Forsythe S.J."/>
        </authorList>
    </citation>
    <scope>NUCLEOTIDE SEQUENCE [LARGE SCALE GENOMIC DNA]</scope>
    <source>
        <strain evidence="3">1210</strain>
    </source>
</reference>
<evidence type="ECO:0000313" key="3">
    <source>
        <dbReference type="Proteomes" id="UP000009342"/>
    </source>
</evidence>
<name>A0ABP1W6H6_9ENTR</name>
<dbReference type="EMBL" id="CAKZ01000085">
    <property type="protein sequence ID" value="CCJ81125.1"/>
    <property type="molecule type" value="Genomic_DNA"/>
</dbReference>
<feature type="compositionally biased region" description="Basic and acidic residues" evidence="1">
    <location>
        <begin position="287"/>
        <end position="305"/>
    </location>
</feature>
<evidence type="ECO:0000256" key="1">
    <source>
        <dbReference type="SAM" id="MobiDB-lite"/>
    </source>
</evidence>
<proteinExistence type="predicted"/>
<gene>
    <name evidence="2" type="ORF">BN134_1855</name>
</gene>
<feature type="region of interest" description="Disordered" evidence="1">
    <location>
        <begin position="282"/>
        <end position="344"/>
    </location>
</feature>
<dbReference type="Proteomes" id="UP000009342">
    <property type="component" value="Unassembled WGS sequence"/>
</dbReference>
<comment type="caution">
    <text evidence="2">The sequence shown here is derived from an EMBL/GenBank/DDBJ whole genome shotgun (WGS) entry which is preliminary data.</text>
</comment>
<evidence type="ECO:0000313" key="2">
    <source>
        <dbReference type="EMBL" id="CCJ81125.1"/>
    </source>
</evidence>
<keyword evidence="3" id="KW-1185">Reference proteome</keyword>